<dbReference type="GO" id="GO:0009927">
    <property type="term" value="F:histidine phosphotransfer kinase activity"/>
    <property type="evidence" value="ECO:0007669"/>
    <property type="project" value="TreeGrafter"/>
</dbReference>
<feature type="compositionally biased region" description="Basic and acidic residues" evidence="15">
    <location>
        <begin position="844"/>
        <end position="862"/>
    </location>
</feature>
<comment type="caution">
    <text evidence="20">The sequence shown here is derived from an EMBL/GenBank/DDBJ whole genome shotgun (WGS) entry which is preliminary data.</text>
</comment>
<evidence type="ECO:0000256" key="6">
    <source>
        <dbReference type="ARBA" id="ARBA00022692"/>
    </source>
</evidence>
<feature type="transmembrane region" description="Helical" evidence="16">
    <location>
        <begin position="20"/>
        <end position="43"/>
    </location>
</feature>
<evidence type="ECO:0000256" key="14">
    <source>
        <dbReference type="PROSITE-ProRule" id="PRU00169"/>
    </source>
</evidence>
<dbReference type="STRING" id="45357.A0A2V1B142"/>
<feature type="compositionally biased region" description="Low complexity" evidence="15">
    <location>
        <begin position="791"/>
        <end position="806"/>
    </location>
</feature>
<protein>
    <recommendedName>
        <fullName evidence="3">histidine kinase</fullName>
        <ecNumber evidence="3">2.7.13.3</ecNumber>
    </recommendedName>
</protein>
<evidence type="ECO:0000256" key="16">
    <source>
        <dbReference type="SAM" id="Phobius"/>
    </source>
</evidence>
<name>A0A2V1B142_9ASCO</name>
<dbReference type="GO" id="GO:1900445">
    <property type="term" value="P:positive regulation of filamentous growth of a population of unicellular organisms in response to biotic stimulus"/>
    <property type="evidence" value="ECO:0007669"/>
    <property type="project" value="UniProtKB-ARBA"/>
</dbReference>
<organism evidence="20 21">
    <name type="scientific">Candidozyma haemuli</name>
    <dbReference type="NCBI Taxonomy" id="45357"/>
    <lineage>
        <taxon>Eukaryota</taxon>
        <taxon>Fungi</taxon>
        <taxon>Dikarya</taxon>
        <taxon>Ascomycota</taxon>
        <taxon>Saccharomycotina</taxon>
        <taxon>Pichiomycetes</taxon>
        <taxon>Metschnikowiaceae</taxon>
        <taxon>Candidozyma</taxon>
    </lineage>
</organism>
<keyword evidence="11" id="KW-0902">Two-component regulatory system</keyword>
<evidence type="ECO:0000313" key="21">
    <source>
        <dbReference type="Proteomes" id="UP000244309"/>
    </source>
</evidence>
<feature type="domain" description="Response regulatory" evidence="18">
    <location>
        <begin position="1113"/>
        <end position="1234"/>
    </location>
</feature>
<keyword evidence="4 14" id="KW-0597">Phosphoprotein</keyword>
<dbReference type="InterPro" id="IPR005467">
    <property type="entry name" value="His_kinase_dom"/>
</dbReference>
<dbReference type="InterPro" id="IPR003660">
    <property type="entry name" value="HAMP_dom"/>
</dbReference>
<feature type="compositionally biased region" description="Polar residues" evidence="15">
    <location>
        <begin position="714"/>
        <end position="723"/>
    </location>
</feature>
<dbReference type="SUPFAM" id="SSF47384">
    <property type="entry name" value="Homodimeric domain of signal transducing histidine kinase"/>
    <property type="match status" value="1"/>
</dbReference>
<feature type="transmembrane region" description="Helical" evidence="16">
    <location>
        <begin position="354"/>
        <end position="379"/>
    </location>
</feature>
<keyword evidence="7" id="KW-0547">Nucleotide-binding</keyword>
<evidence type="ECO:0000256" key="15">
    <source>
        <dbReference type="SAM" id="MobiDB-lite"/>
    </source>
</evidence>
<proteinExistence type="predicted"/>
<dbReference type="FunFam" id="3.40.50.2300:FF:000289">
    <property type="entry name" value="Osmosensing histidine protein kinase SLN1"/>
    <property type="match status" value="1"/>
</dbReference>
<keyword evidence="6 16" id="KW-0812">Transmembrane</keyword>
<dbReference type="InterPro" id="IPR011006">
    <property type="entry name" value="CheY-like_superfamily"/>
</dbReference>
<dbReference type="PROSITE" id="PS50885">
    <property type="entry name" value="HAMP"/>
    <property type="match status" value="1"/>
</dbReference>
<evidence type="ECO:0000256" key="1">
    <source>
        <dbReference type="ARBA" id="ARBA00000085"/>
    </source>
</evidence>
<evidence type="ECO:0000256" key="8">
    <source>
        <dbReference type="ARBA" id="ARBA00022777"/>
    </source>
</evidence>
<evidence type="ECO:0000259" key="17">
    <source>
        <dbReference type="PROSITE" id="PS50109"/>
    </source>
</evidence>
<dbReference type="PANTHER" id="PTHR43047">
    <property type="entry name" value="TWO-COMPONENT HISTIDINE PROTEIN KINASE"/>
    <property type="match status" value="1"/>
</dbReference>
<dbReference type="Gene3D" id="3.40.50.2300">
    <property type="match status" value="1"/>
</dbReference>
<evidence type="ECO:0000256" key="7">
    <source>
        <dbReference type="ARBA" id="ARBA00022741"/>
    </source>
</evidence>
<keyword evidence="9" id="KW-0067">ATP-binding</keyword>
<keyword evidence="5" id="KW-0808">Transferase</keyword>
<dbReference type="GO" id="GO:0000155">
    <property type="term" value="F:phosphorelay sensor kinase activity"/>
    <property type="evidence" value="ECO:0007669"/>
    <property type="project" value="InterPro"/>
</dbReference>
<evidence type="ECO:0000256" key="2">
    <source>
        <dbReference type="ARBA" id="ARBA00004370"/>
    </source>
</evidence>
<dbReference type="Gene3D" id="1.10.287.130">
    <property type="match status" value="1"/>
</dbReference>
<dbReference type="SMART" id="SM00388">
    <property type="entry name" value="HisKA"/>
    <property type="match status" value="1"/>
</dbReference>
<dbReference type="Pfam" id="PF02518">
    <property type="entry name" value="HATPase_c"/>
    <property type="match status" value="1"/>
</dbReference>
<dbReference type="Pfam" id="PF00512">
    <property type="entry name" value="HisKA"/>
    <property type="match status" value="1"/>
</dbReference>
<sequence>MNMRRNGKRRRLKIGIRPQLIILVGFSSLFSLLILALVAGVYFSSNLANLRAERLEVIAQIKNTQVQQSIQYIFYQTYWLSTKDGVSEPLSNYRAGNNSRAVFSEAQLALDSFLSSSEMFASAALYDLDSNVVAESRNNNTNVSSALDSVLYALAENTSIPSAVLDNRNQATDTSQPITNAYFTGPLPNDTSTNATYFVGITIPVYSNTSIILESAAIAGYLTVVANAEMIKSSLSYYTSSGDNKYSVSLIKGYYQNETVAGIGRYAIGFELLFPVEGENSMVPNRYYPIDSSEVVKHALVNQQGVVQNAKSMNKGNVAAGYATMNVDAHNYWTVMIDQKRSTFQSPMKKLQNIMIGVVIGIGVFMCLITFPLAVWFVAPITRLKNATEAITRSRKKNRGSHGYGANPYDGSGGGGGAAIGAVGTAEGDHSLPDTPPDHDPEKALEKTSHSKRNSVHSVTSGSTAFSTGIRLPDRIPPSKKLFKDELTELSDAFNIMTAELEKQYTHLEDRVKMRTKELEASKIEAEAANESKTVFIANISHELRTPLNGILGMTSIAMDDNDPSSIHDSLKLIHRSGELLLHILTELLTYSKNTLNRSKLEKSNFQVLEILYQIKSIFGKLALDQRVNLNISLRPNILRKLILYGDSNRIIQVVMNLVSNSLKFTPVDGSVDVTFKLLGEYDHDRSKAVDYERVFVKKDEFLSTPNEMPPLSKHQSGTASQRRASDVNANGFFAAKKSEIGSKTSHTRARDDDDAQSIVTLSTAEYENAIFNSQFNNNKSLPDTPRSRASVSPATSVNSSSSVNNREVKTPASQNGSAPVLGRDHSSSSLKSMKSENANATVELEKSTSTEGTGNRDDHNETSSLPSNDNYEDAKPTTDEKRPNTSRRPSERPSLNGFISNSELVKNDKIYRMRKLYIPRSWVLQIEVKDTGSGIEPALQEKVFEPFIQGDQTLSRSYGGTGLGLSICRQLARMMKGTLTLKSTLGQGSTFTFTVPLPQNGEIVVPDYEMEEFSNDVFNPDSKVNKKVAFEFDEEVEPKEEPVSIPKVQETPAVEEKPSANGNGPPSNPTSPSKRSLHIKLPQRHNSHLSSTGTAEHSKSGISFLDDMSHLRILVAEDNSVNQEVIRRMLRLEGFHNVTMASNGLEAVDCIKNSYDTGESFNIIFMDVQMPKMDGLTATKLIRNNLKFRKPIIALTAFADESNVKECLSSGMSGFLSKPIKRTNLRQIITEFSTEVLSEIVTTPVTYTDDDERRLA</sequence>
<evidence type="ECO:0000256" key="9">
    <source>
        <dbReference type="ARBA" id="ARBA00022840"/>
    </source>
</evidence>
<dbReference type="FunFam" id="1.10.287.130:FF:000004">
    <property type="entry name" value="Ethylene receptor 1"/>
    <property type="match status" value="1"/>
</dbReference>
<feature type="compositionally biased region" description="Low complexity" evidence="15">
    <location>
        <begin position="1060"/>
        <end position="1074"/>
    </location>
</feature>
<dbReference type="InterPro" id="IPR003661">
    <property type="entry name" value="HisK_dim/P_dom"/>
</dbReference>
<comment type="subcellular location">
    <subcellularLocation>
        <location evidence="2">Membrane</location>
    </subcellularLocation>
</comment>
<dbReference type="OrthoDB" id="60033at2759"/>
<evidence type="ECO:0000256" key="11">
    <source>
        <dbReference type="ARBA" id="ARBA00023012"/>
    </source>
</evidence>
<evidence type="ECO:0000256" key="4">
    <source>
        <dbReference type="ARBA" id="ARBA00022553"/>
    </source>
</evidence>
<evidence type="ECO:0000256" key="5">
    <source>
        <dbReference type="ARBA" id="ARBA00022679"/>
    </source>
</evidence>
<dbReference type="Gene3D" id="3.30.565.10">
    <property type="entry name" value="Histidine kinase-like ATPase, C-terminal domain"/>
    <property type="match status" value="2"/>
</dbReference>
<feature type="region of interest" description="Disordered" evidence="15">
    <location>
        <begin position="392"/>
        <end position="471"/>
    </location>
</feature>
<dbReference type="RefSeq" id="XP_025343851.1">
    <property type="nucleotide sequence ID" value="XM_025486301.1"/>
</dbReference>
<dbReference type="GO" id="GO:0036180">
    <property type="term" value="P:filamentous growth of a population of unicellular organisms in response to biotic stimulus"/>
    <property type="evidence" value="ECO:0007669"/>
    <property type="project" value="UniProtKB-ARBA"/>
</dbReference>
<evidence type="ECO:0000313" key="20">
    <source>
        <dbReference type="EMBL" id="PVH22911.1"/>
    </source>
</evidence>
<dbReference type="GO" id="GO:0005886">
    <property type="term" value="C:plasma membrane"/>
    <property type="evidence" value="ECO:0007669"/>
    <property type="project" value="UniProtKB-ARBA"/>
</dbReference>
<dbReference type="InterPro" id="IPR004358">
    <property type="entry name" value="Sig_transdc_His_kin-like_C"/>
</dbReference>
<feature type="compositionally biased region" description="Basic and acidic residues" evidence="15">
    <location>
        <begin position="873"/>
        <end position="892"/>
    </location>
</feature>
<evidence type="ECO:0000256" key="3">
    <source>
        <dbReference type="ARBA" id="ARBA00012438"/>
    </source>
</evidence>
<dbReference type="CDD" id="cd00082">
    <property type="entry name" value="HisKA"/>
    <property type="match status" value="1"/>
</dbReference>
<reference evidence="20 21" key="1">
    <citation type="submission" date="2017-12" db="EMBL/GenBank/DDBJ databases">
        <title>Genome Sequence of a Multidrug-Resistant Candida haemulonii Isolate from a Patient with Chronic Leg Ulcers in Israel.</title>
        <authorList>
            <person name="Chow N.A."/>
            <person name="Gade L."/>
            <person name="Batra D."/>
            <person name="Rowe L.A."/>
            <person name="Ben-Ami R."/>
            <person name="Loparev V.N."/>
            <person name="Litvintseva A.P."/>
        </authorList>
    </citation>
    <scope>NUCLEOTIDE SEQUENCE [LARGE SCALE GENOMIC DNA]</scope>
    <source>
        <strain evidence="20 21">B11899</strain>
    </source>
</reference>
<accession>A0A2V1B142</accession>
<dbReference type="SMART" id="SM00387">
    <property type="entry name" value="HATPase_c"/>
    <property type="match status" value="1"/>
</dbReference>
<dbReference type="SUPFAM" id="SSF55874">
    <property type="entry name" value="ATPase domain of HSP90 chaperone/DNA topoisomerase II/histidine kinase"/>
    <property type="match status" value="2"/>
</dbReference>
<dbReference type="InterPro" id="IPR036097">
    <property type="entry name" value="HisK_dim/P_sf"/>
</dbReference>
<dbReference type="Pfam" id="PF00072">
    <property type="entry name" value="Response_reg"/>
    <property type="match status" value="1"/>
</dbReference>
<dbReference type="VEuPathDB" id="FungiDB:CXQ85_002636"/>
<dbReference type="Proteomes" id="UP000244309">
    <property type="component" value="Unassembled WGS sequence"/>
</dbReference>
<keyword evidence="21" id="KW-1185">Reference proteome</keyword>
<feature type="compositionally biased region" description="Basic and acidic residues" evidence="15">
    <location>
        <begin position="427"/>
        <end position="449"/>
    </location>
</feature>
<evidence type="ECO:0000256" key="10">
    <source>
        <dbReference type="ARBA" id="ARBA00022989"/>
    </source>
</evidence>
<dbReference type="AlphaFoldDB" id="A0A2V1B142"/>
<dbReference type="CDD" id="cd17546">
    <property type="entry name" value="REC_hyHK_CKI1_RcsC-like"/>
    <property type="match status" value="1"/>
</dbReference>
<dbReference type="EC" id="2.7.13.3" evidence="3"/>
<dbReference type="GO" id="GO:0007234">
    <property type="term" value="P:osmosensory signaling via phosphorelay pathway"/>
    <property type="evidence" value="ECO:0007669"/>
    <property type="project" value="UniProtKB-ARBA"/>
</dbReference>
<dbReference type="GeneID" id="37007967"/>
<evidence type="ECO:0000259" key="19">
    <source>
        <dbReference type="PROSITE" id="PS50885"/>
    </source>
</evidence>
<dbReference type="InterPro" id="IPR003594">
    <property type="entry name" value="HATPase_dom"/>
</dbReference>
<evidence type="ECO:0000256" key="12">
    <source>
        <dbReference type="ARBA" id="ARBA00023136"/>
    </source>
</evidence>
<dbReference type="PROSITE" id="PS50109">
    <property type="entry name" value="HIS_KIN"/>
    <property type="match status" value="1"/>
</dbReference>
<keyword evidence="10 16" id="KW-1133">Transmembrane helix</keyword>
<feature type="region of interest" description="Disordered" evidence="15">
    <location>
        <begin position="1034"/>
        <end position="1077"/>
    </location>
</feature>
<keyword evidence="12 16" id="KW-0472">Membrane</keyword>
<evidence type="ECO:0000259" key="18">
    <source>
        <dbReference type="PROSITE" id="PS50110"/>
    </source>
</evidence>
<dbReference type="EMBL" id="PKFO01000010">
    <property type="protein sequence ID" value="PVH22911.1"/>
    <property type="molecule type" value="Genomic_DNA"/>
</dbReference>
<gene>
    <name evidence="20" type="ORF">CXQ85_002636</name>
</gene>
<keyword evidence="13" id="KW-0325">Glycoprotein</keyword>
<dbReference type="PROSITE" id="PS50110">
    <property type="entry name" value="RESPONSE_REGULATORY"/>
    <property type="match status" value="1"/>
</dbReference>
<dbReference type="SUPFAM" id="SSF52172">
    <property type="entry name" value="CheY-like"/>
    <property type="match status" value="1"/>
</dbReference>
<dbReference type="PRINTS" id="PR00344">
    <property type="entry name" value="BCTRLSENSOR"/>
</dbReference>
<keyword evidence="8" id="KW-0418">Kinase</keyword>
<feature type="modified residue" description="4-aspartylphosphate" evidence="14">
    <location>
        <position position="1168"/>
    </location>
</feature>
<feature type="compositionally biased region" description="Polar residues" evidence="15">
    <location>
        <begin position="456"/>
        <end position="467"/>
    </location>
</feature>
<dbReference type="GO" id="GO:0005524">
    <property type="term" value="F:ATP binding"/>
    <property type="evidence" value="ECO:0007669"/>
    <property type="project" value="UniProtKB-KW"/>
</dbReference>
<feature type="region of interest" description="Disordered" evidence="15">
    <location>
        <begin position="776"/>
        <end position="899"/>
    </location>
</feature>
<dbReference type="SMART" id="SM00448">
    <property type="entry name" value="REC"/>
    <property type="match status" value="1"/>
</dbReference>
<comment type="catalytic activity">
    <reaction evidence="1">
        <text>ATP + protein L-histidine = ADP + protein N-phospho-L-histidine.</text>
        <dbReference type="EC" id="2.7.13.3"/>
    </reaction>
</comment>
<dbReference type="InterPro" id="IPR036890">
    <property type="entry name" value="HATPase_C_sf"/>
</dbReference>
<dbReference type="PANTHER" id="PTHR43047:SF72">
    <property type="entry name" value="OSMOSENSING HISTIDINE PROTEIN KINASE SLN1"/>
    <property type="match status" value="1"/>
</dbReference>
<feature type="domain" description="Histidine kinase" evidence="17">
    <location>
        <begin position="539"/>
        <end position="1000"/>
    </location>
</feature>
<dbReference type="InterPro" id="IPR001789">
    <property type="entry name" value="Sig_transdc_resp-reg_receiver"/>
</dbReference>
<evidence type="ECO:0000256" key="13">
    <source>
        <dbReference type="ARBA" id="ARBA00023180"/>
    </source>
</evidence>
<feature type="region of interest" description="Disordered" evidence="15">
    <location>
        <begin position="706"/>
        <end position="725"/>
    </location>
</feature>
<feature type="domain" description="HAMP" evidence="19">
    <location>
        <begin position="475"/>
        <end position="506"/>
    </location>
</feature>